<evidence type="ECO:0008006" key="4">
    <source>
        <dbReference type="Google" id="ProtNLM"/>
    </source>
</evidence>
<evidence type="ECO:0000313" key="3">
    <source>
        <dbReference type="Proteomes" id="UP000185183"/>
    </source>
</evidence>
<dbReference type="Proteomes" id="UP000185183">
    <property type="component" value="Unassembled WGS sequence"/>
</dbReference>
<keyword evidence="1" id="KW-0812">Transmembrane</keyword>
<feature type="transmembrane region" description="Helical" evidence="1">
    <location>
        <begin position="65"/>
        <end position="83"/>
    </location>
</feature>
<accession>A0A9Q7SIA7</accession>
<protein>
    <recommendedName>
        <fullName evidence="4">Transmembrane protein</fullName>
    </recommendedName>
</protein>
<proteinExistence type="predicted"/>
<feature type="transmembrane region" description="Helical" evidence="1">
    <location>
        <begin position="21"/>
        <end position="45"/>
    </location>
</feature>
<sequence>MNAPMYSDAERKDRDKRTHIHAVRFSAATVALAIVTLVTTIVWMGQCSVSLEVDKTLCGRHGTPAMAMAAPGVLMLGGIIAFVQTYRVWRRRGRWWVWQGAGWFLLLLMVVTLMVSGRMLTSGD</sequence>
<keyword evidence="1" id="KW-0472">Membrane</keyword>
<gene>
    <name evidence="2" type="ORF">SAMEA2275694_05065</name>
</gene>
<name>A0A9Q7SIA7_9MYCO</name>
<dbReference type="RefSeq" id="WP_074358069.1">
    <property type="nucleotide sequence ID" value="NZ_FSCP01000007.1"/>
</dbReference>
<evidence type="ECO:0000313" key="2">
    <source>
        <dbReference type="EMBL" id="SHY14578.1"/>
    </source>
</evidence>
<comment type="caution">
    <text evidence="2">The sequence shown here is derived from an EMBL/GenBank/DDBJ whole genome shotgun (WGS) entry which is preliminary data.</text>
</comment>
<evidence type="ECO:0000256" key="1">
    <source>
        <dbReference type="SAM" id="Phobius"/>
    </source>
</evidence>
<keyword evidence="1" id="KW-1133">Transmembrane helix</keyword>
<dbReference type="EMBL" id="FSFA01000010">
    <property type="protein sequence ID" value="SHY14578.1"/>
    <property type="molecule type" value="Genomic_DNA"/>
</dbReference>
<feature type="transmembrane region" description="Helical" evidence="1">
    <location>
        <begin position="95"/>
        <end position="115"/>
    </location>
</feature>
<dbReference type="AlphaFoldDB" id="A0A9Q7SIA7"/>
<organism evidence="2 3">
    <name type="scientific">Mycobacteroides abscessus subsp. bolletii</name>
    <dbReference type="NCBI Taxonomy" id="319705"/>
    <lineage>
        <taxon>Bacteria</taxon>
        <taxon>Bacillati</taxon>
        <taxon>Actinomycetota</taxon>
        <taxon>Actinomycetes</taxon>
        <taxon>Mycobacteriales</taxon>
        <taxon>Mycobacteriaceae</taxon>
        <taxon>Mycobacteroides</taxon>
        <taxon>Mycobacteroides abscessus</taxon>
    </lineage>
</organism>
<reference evidence="2 3" key="1">
    <citation type="submission" date="2016-11" db="EMBL/GenBank/DDBJ databases">
        <authorList>
            <consortium name="Pathogen Informatics"/>
        </authorList>
    </citation>
    <scope>NUCLEOTIDE SEQUENCE [LARGE SCALE GENOMIC DNA]</scope>
    <source>
        <strain evidence="2 3">968</strain>
    </source>
</reference>